<name>A0ABW4PPJ1_9ACTN</name>
<dbReference type="Proteomes" id="UP001597365">
    <property type="component" value="Unassembled WGS sequence"/>
</dbReference>
<accession>A0ABW4PPJ1</accession>
<organism evidence="1 2">
    <name type="scientific">Streptomyces desertarenae</name>
    <dbReference type="NCBI Taxonomy" id="2666184"/>
    <lineage>
        <taxon>Bacteria</taxon>
        <taxon>Bacillati</taxon>
        <taxon>Actinomycetota</taxon>
        <taxon>Actinomycetes</taxon>
        <taxon>Kitasatosporales</taxon>
        <taxon>Streptomycetaceae</taxon>
        <taxon>Streptomyces</taxon>
    </lineage>
</organism>
<reference evidence="2" key="1">
    <citation type="journal article" date="2019" name="Int. J. Syst. Evol. Microbiol.">
        <title>The Global Catalogue of Microorganisms (GCM) 10K type strain sequencing project: providing services to taxonomists for standard genome sequencing and annotation.</title>
        <authorList>
            <consortium name="The Broad Institute Genomics Platform"/>
            <consortium name="The Broad Institute Genome Sequencing Center for Infectious Disease"/>
            <person name="Wu L."/>
            <person name="Ma J."/>
        </authorList>
    </citation>
    <scope>NUCLEOTIDE SEQUENCE [LARGE SCALE GENOMIC DNA]</scope>
    <source>
        <strain evidence="2">CGMCC 4.7455</strain>
    </source>
</reference>
<dbReference type="RefSeq" id="WP_380902655.1">
    <property type="nucleotide sequence ID" value="NZ_JBHUFU010000013.1"/>
</dbReference>
<dbReference type="EMBL" id="JBHUFU010000013">
    <property type="protein sequence ID" value="MFD1832087.1"/>
    <property type="molecule type" value="Genomic_DNA"/>
</dbReference>
<protein>
    <submittedName>
        <fullName evidence="1">Uncharacterized protein</fullName>
    </submittedName>
</protein>
<evidence type="ECO:0000313" key="2">
    <source>
        <dbReference type="Proteomes" id="UP001597365"/>
    </source>
</evidence>
<keyword evidence="2" id="KW-1185">Reference proteome</keyword>
<sequence length="196" mass="21846">MSEPEYISSTEKLDEWTGTFKRGHLKEVSAEEAKNILSTPAGEDLSGAMLEELRDMSVGKMQSSLPGKEERILWGEVAVLCIHRKNTGEGANPLASAAEEARVRAYIICEFGEVSCEALWSLAGLCEFIVESVPCSLEDVRAKVSHWRSLSREEILLLRRVKNLLNAAESVKELFRGKDEACEALKAWLEIRPQLP</sequence>
<comment type="caution">
    <text evidence="1">The sequence shown here is derived from an EMBL/GenBank/DDBJ whole genome shotgun (WGS) entry which is preliminary data.</text>
</comment>
<gene>
    <name evidence="1" type="ORF">ACFSJS_20910</name>
</gene>
<evidence type="ECO:0000313" key="1">
    <source>
        <dbReference type="EMBL" id="MFD1832087.1"/>
    </source>
</evidence>
<proteinExistence type="predicted"/>